<protein>
    <submittedName>
        <fullName evidence="1">Uncharacterized protein</fullName>
    </submittedName>
</protein>
<name>A0A7C3SJ18_9BACT</name>
<dbReference type="EMBL" id="DTHB01000043">
    <property type="protein sequence ID" value="HGB14842.1"/>
    <property type="molecule type" value="Genomic_DNA"/>
</dbReference>
<accession>A0A7C3SJ18</accession>
<comment type="caution">
    <text evidence="1">The sequence shown here is derived from an EMBL/GenBank/DDBJ whole genome shotgun (WGS) entry which is preliminary data.</text>
</comment>
<reference evidence="1" key="1">
    <citation type="journal article" date="2020" name="mSystems">
        <title>Genome- and Community-Level Interaction Insights into Carbon Utilization and Element Cycling Functions of Hydrothermarchaeota in Hydrothermal Sediment.</title>
        <authorList>
            <person name="Zhou Z."/>
            <person name="Liu Y."/>
            <person name="Xu W."/>
            <person name="Pan J."/>
            <person name="Luo Z.H."/>
            <person name="Li M."/>
        </authorList>
    </citation>
    <scope>NUCLEOTIDE SEQUENCE [LARGE SCALE GENOMIC DNA]</scope>
    <source>
        <strain evidence="1">SpSt-776</strain>
    </source>
</reference>
<sequence length="67" mass="8090">MNLTKYPRNDELMKYLDIRIAVIEVRVGESDEEAWNRHLKEYPEHRNVSVKIFHRPSPTPQEKSREL</sequence>
<evidence type="ECO:0000313" key="1">
    <source>
        <dbReference type="EMBL" id="HGB14842.1"/>
    </source>
</evidence>
<gene>
    <name evidence="1" type="ORF">ENV62_06370</name>
</gene>
<dbReference type="AlphaFoldDB" id="A0A7C3SJ18"/>
<proteinExistence type="predicted"/>
<organism evidence="1">
    <name type="scientific">Desulfobacca acetoxidans</name>
    <dbReference type="NCBI Taxonomy" id="60893"/>
    <lineage>
        <taxon>Bacteria</taxon>
        <taxon>Pseudomonadati</taxon>
        <taxon>Thermodesulfobacteriota</taxon>
        <taxon>Desulfobaccia</taxon>
        <taxon>Desulfobaccales</taxon>
        <taxon>Desulfobaccaceae</taxon>
        <taxon>Desulfobacca</taxon>
    </lineage>
</organism>